<keyword evidence="4 6" id="KW-0964">Secreted</keyword>
<feature type="chain" id="PRO_5044535108" description="S-protein homolog" evidence="6">
    <location>
        <begin position="24"/>
        <end position="144"/>
    </location>
</feature>
<evidence type="ECO:0000256" key="6">
    <source>
        <dbReference type="RuleBase" id="RU367044"/>
    </source>
</evidence>
<dbReference type="Pfam" id="PF05938">
    <property type="entry name" value="Self-incomp_S1"/>
    <property type="match status" value="1"/>
</dbReference>
<dbReference type="GO" id="GO:0060320">
    <property type="term" value="P:rejection of self pollen"/>
    <property type="evidence" value="ECO:0007669"/>
    <property type="project" value="UniProtKB-KW"/>
</dbReference>
<feature type="signal peptide" evidence="6">
    <location>
        <begin position="1"/>
        <end position="23"/>
    </location>
</feature>
<dbReference type="PANTHER" id="PTHR31232:SF157">
    <property type="entry name" value="S-PROTEIN HOMOLOG"/>
    <property type="match status" value="1"/>
</dbReference>
<dbReference type="InterPro" id="IPR010264">
    <property type="entry name" value="Self-incomp_S1"/>
</dbReference>
<reference evidence="7 8" key="1">
    <citation type="submission" date="2022-03" db="EMBL/GenBank/DDBJ databases">
        <authorList>
            <person name="Macdonald S."/>
            <person name="Ahmed S."/>
            <person name="Newling K."/>
        </authorList>
    </citation>
    <scope>NUCLEOTIDE SEQUENCE [LARGE SCALE GENOMIC DNA]</scope>
</reference>
<keyword evidence="3 6" id="KW-0713">Self-incompatibility</keyword>
<name>A0ABC8IV23_ERUVS</name>
<dbReference type="AlphaFoldDB" id="A0ABC8IV23"/>
<evidence type="ECO:0000256" key="1">
    <source>
        <dbReference type="ARBA" id="ARBA00004613"/>
    </source>
</evidence>
<keyword evidence="8" id="KW-1185">Reference proteome</keyword>
<evidence type="ECO:0000256" key="5">
    <source>
        <dbReference type="ARBA" id="ARBA00022729"/>
    </source>
</evidence>
<dbReference type="PANTHER" id="PTHR31232">
    <property type="match status" value="1"/>
</dbReference>
<dbReference type="GO" id="GO:0005576">
    <property type="term" value="C:extracellular region"/>
    <property type="evidence" value="ECO:0007669"/>
    <property type="project" value="UniProtKB-SubCell"/>
</dbReference>
<proteinExistence type="inferred from homology"/>
<evidence type="ECO:0000256" key="3">
    <source>
        <dbReference type="ARBA" id="ARBA00022471"/>
    </source>
</evidence>
<organism evidence="7 8">
    <name type="scientific">Eruca vesicaria subsp. sativa</name>
    <name type="common">Garden rocket</name>
    <name type="synonym">Eruca sativa</name>
    <dbReference type="NCBI Taxonomy" id="29727"/>
    <lineage>
        <taxon>Eukaryota</taxon>
        <taxon>Viridiplantae</taxon>
        <taxon>Streptophyta</taxon>
        <taxon>Embryophyta</taxon>
        <taxon>Tracheophyta</taxon>
        <taxon>Spermatophyta</taxon>
        <taxon>Magnoliopsida</taxon>
        <taxon>eudicotyledons</taxon>
        <taxon>Gunneridae</taxon>
        <taxon>Pentapetalae</taxon>
        <taxon>rosids</taxon>
        <taxon>malvids</taxon>
        <taxon>Brassicales</taxon>
        <taxon>Brassicaceae</taxon>
        <taxon>Brassiceae</taxon>
        <taxon>Eruca</taxon>
    </lineage>
</organism>
<protein>
    <recommendedName>
        <fullName evidence="6">S-protein homolog</fullName>
    </recommendedName>
</protein>
<evidence type="ECO:0000256" key="4">
    <source>
        <dbReference type="ARBA" id="ARBA00022525"/>
    </source>
</evidence>
<gene>
    <name evidence="7" type="ORF">ERUC_LOCUS3174</name>
</gene>
<dbReference type="Proteomes" id="UP001642260">
    <property type="component" value="Unassembled WGS sequence"/>
</dbReference>
<comment type="similarity">
    <text evidence="2 6">Belongs to the plant self-incompatibility (S1) protein family.</text>
</comment>
<keyword evidence="5 6" id="KW-0732">Signal</keyword>
<evidence type="ECO:0000313" key="7">
    <source>
        <dbReference type="EMBL" id="CAH8302315.1"/>
    </source>
</evidence>
<comment type="subcellular location">
    <subcellularLocation>
        <location evidence="1 6">Secreted</location>
    </subcellularLocation>
</comment>
<evidence type="ECO:0000313" key="8">
    <source>
        <dbReference type="Proteomes" id="UP001642260"/>
    </source>
</evidence>
<sequence>MAKMKKLQVYVVVISLFIHLAAASRVEGIYAEKTVKIINRIGGGLTLTLHCKSKNNDLGVHTLAPDTTWSFKFSPNVFGTTLIFCNFKWAGESHWFNIYDDGRDDNGGFPCDDCTWNIKRTSPCRYDSKTNSFDLCYGWNKNFT</sequence>
<comment type="caution">
    <text evidence="7">The sequence shown here is derived from an EMBL/GenBank/DDBJ whole genome shotgun (WGS) entry which is preliminary data.</text>
</comment>
<accession>A0ABC8IV23</accession>
<evidence type="ECO:0000256" key="2">
    <source>
        <dbReference type="ARBA" id="ARBA00005581"/>
    </source>
</evidence>
<dbReference type="EMBL" id="CAKOAT010056489">
    <property type="protein sequence ID" value="CAH8302315.1"/>
    <property type="molecule type" value="Genomic_DNA"/>
</dbReference>